<dbReference type="Pfam" id="PF16976">
    <property type="entry name" value="RcpC"/>
    <property type="match status" value="1"/>
</dbReference>
<keyword evidence="4" id="KW-1185">Reference proteome</keyword>
<accession>A0A4U1B383</accession>
<feature type="domain" description="SAF" evidence="2">
    <location>
        <begin position="40"/>
        <end position="102"/>
    </location>
</feature>
<comment type="caution">
    <text evidence="3">The sequence shown here is derived from an EMBL/GenBank/DDBJ whole genome shotgun (WGS) entry which is preliminary data.</text>
</comment>
<proteinExistence type="predicted"/>
<organism evidence="3 4">
    <name type="scientific">Thalassotalea mangrovi</name>
    <dbReference type="NCBI Taxonomy" id="2572245"/>
    <lineage>
        <taxon>Bacteria</taxon>
        <taxon>Pseudomonadati</taxon>
        <taxon>Pseudomonadota</taxon>
        <taxon>Gammaproteobacteria</taxon>
        <taxon>Alteromonadales</taxon>
        <taxon>Colwelliaceae</taxon>
        <taxon>Thalassotalea</taxon>
    </lineage>
</organism>
<dbReference type="AlphaFoldDB" id="A0A4U1B383"/>
<dbReference type="InterPro" id="IPR017592">
    <property type="entry name" value="Pilus_assmbl_Flp-typ_CpaB"/>
</dbReference>
<dbReference type="InterPro" id="IPR013974">
    <property type="entry name" value="SAF"/>
</dbReference>
<dbReference type="SMART" id="SM00858">
    <property type="entry name" value="SAF"/>
    <property type="match status" value="1"/>
</dbReference>
<dbReference type="CDD" id="cd11614">
    <property type="entry name" value="SAF_CpaB_FlgA_like"/>
    <property type="match status" value="1"/>
</dbReference>
<dbReference type="NCBIfam" id="TIGR03177">
    <property type="entry name" value="pilus_cpaB"/>
    <property type="match status" value="1"/>
</dbReference>
<reference evidence="3 4" key="1">
    <citation type="submission" date="2019-04" db="EMBL/GenBank/DDBJ databases">
        <title>Thalassotalea guangxiensis sp. nov., isolated from sediment of the coastal wetland.</title>
        <authorList>
            <person name="Zheng S."/>
            <person name="Zhang D."/>
        </authorList>
    </citation>
    <scope>NUCLEOTIDE SEQUENCE [LARGE SCALE GENOMIC DNA]</scope>
    <source>
        <strain evidence="3 4">ZS-4</strain>
    </source>
</reference>
<protein>
    <submittedName>
        <fullName evidence="3">Flp pilus assembly protein CpaB</fullName>
    </submittedName>
</protein>
<dbReference type="InterPro" id="IPR031571">
    <property type="entry name" value="RcpC_dom"/>
</dbReference>
<dbReference type="Proteomes" id="UP000307999">
    <property type="component" value="Unassembled WGS sequence"/>
</dbReference>
<dbReference type="OrthoDB" id="9788329at2"/>
<evidence type="ECO:0000256" key="1">
    <source>
        <dbReference type="SAM" id="MobiDB-lite"/>
    </source>
</evidence>
<evidence type="ECO:0000313" key="3">
    <source>
        <dbReference type="EMBL" id="TKB44226.1"/>
    </source>
</evidence>
<dbReference type="EMBL" id="SWDB01000030">
    <property type="protein sequence ID" value="TKB44226.1"/>
    <property type="molecule type" value="Genomic_DNA"/>
</dbReference>
<evidence type="ECO:0000313" key="4">
    <source>
        <dbReference type="Proteomes" id="UP000307999"/>
    </source>
</evidence>
<dbReference type="RefSeq" id="WP_136736477.1">
    <property type="nucleotide sequence ID" value="NZ_SWDB01000030.1"/>
</dbReference>
<name>A0A4U1B383_9GAMM</name>
<gene>
    <name evidence="3" type="primary">cpaB</name>
    <name evidence="3" type="ORF">E8M12_12485</name>
</gene>
<dbReference type="Pfam" id="PF08666">
    <property type="entry name" value="SAF"/>
    <property type="match status" value="1"/>
</dbReference>
<feature type="region of interest" description="Disordered" evidence="1">
    <location>
        <begin position="212"/>
        <end position="233"/>
    </location>
</feature>
<sequence>MNKNTLVFILLSLIFGLGAVYMARNWIADNRPQENVTGMVKVITVNSNLNPGTTLEPKHLNEKFVPEAMVPKGALTDRAQATDMLVKNPLYSGDIIRQQRLVKKGEGSSLASLIPKNKRAVSIRVNDIVGVSGFILPGDRVDVLTTYRERGAETATELVLSNIKILAIDQRASNDENKPQVVRAVTLEVDIKQAEVLMSAQSKGAIQLALRNPHENGGEPKVASHQTQQPQPMVMTTAVPKSIKETRKTKNGIQPPKLVDHKVQVIRVVATETVKVKGTE</sequence>
<evidence type="ECO:0000259" key="2">
    <source>
        <dbReference type="SMART" id="SM00858"/>
    </source>
</evidence>